<dbReference type="PROSITE" id="PS51257">
    <property type="entry name" value="PROKAR_LIPOPROTEIN"/>
    <property type="match status" value="1"/>
</dbReference>
<dbReference type="InterPro" id="IPR019734">
    <property type="entry name" value="TPR_rpt"/>
</dbReference>
<organism evidence="3 4">
    <name type="scientific">Acidiferrobacter thiooxydans</name>
    <dbReference type="NCBI Taxonomy" id="163359"/>
    <lineage>
        <taxon>Bacteria</taxon>
        <taxon>Pseudomonadati</taxon>
        <taxon>Pseudomonadota</taxon>
        <taxon>Gammaproteobacteria</taxon>
        <taxon>Acidiferrobacterales</taxon>
        <taxon>Acidiferrobacteraceae</taxon>
        <taxon>Acidiferrobacter</taxon>
    </lineage>
</organism>
<gene>
    <name evidence="3" type="ORF">C4900_05365</name>
</gene>
<dbReference type="PROSITE" id="PS50005">
    <property type="entry name" value="TPR"/>
    <property type="match status" value="1"/>
</dbReference>
<protein>
    <submittedName>
        <fullName evidence="3">Type IV pilus biogenesis/stability protein PilW</fullName>
    </submittedName>
</protein>
<dbReference type="Gene3D" id="1.25.40.10">
    <property type="entry name" value="Tetratricopeptide repeat domain"/>
    <property type="match status" value="1"/>
</dbReference>
<dbReference type="EMBL" id="PSYR01000001">
    <property type="protein sequence ID" value="RCN59151.1"/>
    <property type="molecule type" value="Genomic_DNA"/>
</dbReference>
<dbReference type="NCBIfam" id="TIGR02521">
    <property type="entry name" value="type_IV_pilW"/>
    <property type="match status" value="1"/>
</dbReference>
<dbReference type="STRING" id="163359.A9R16_02805"/>
<evidence type="ECO:0000256" key="2">
    <source>
        <dbReference type="ARBA" id="ARBA00022803"/>
    </source>
</evidence>
<evidence type="ECO:0000313" key="4">
    <source>
        <dbReference type="Proteomes" id="UP000253250"/>
    </source>
</evidence>
<dbReference type="OrthoDB" id="9814042at2"/>
<dbReference type="Proteomes" id="UP000253250">
    <property type="component" value="Unassembled WGS sequence"/>
</dbReference>
<keyword evidence="1" id="KW-0677">Repeat</keyword>
<comment type="caution">
    <text evidence="3">The sequence shown here is derived from an EMBL/GenBank/DDBJ whole genome shotgun (WGS) entry which is preliminary data.</text>
</comment>
<dbReference type="PANTHER" id="PTHR45586:SF1">
    <property type="entry name" value="LIPOPOLYSACCHARIDE ASSEMBLY PROTEIN B"/>
    <property type="match status" value="1"/>
</dbReference>
<evidence type="ECO:0000313" key="3">
    <source>
        <dbReference type="EMBL" id="RCN59151.1"/>
    </source>
</evidence>
<keyword evidence="2" id="KW-0802">TPR repeat</keyword>
<keyword evidence="4" id="KW-1185">Reference proteome</keyword>
<proteinExistence type="predicted"/>
<dbReference type="InterPro" id="IPR011990">
    <property type="entry name" value="TPR-like_helical_dom_sf"/>
</dbReference>
<name>A0A1C2FYH4_9GAMM</name>
<dbReference type="PANTHER" id="PTHR45586">
    <property type="entry name" value="TPR REPEAT-CONTAINING PROTEIN PA4667"/>
    <property type="match status" value="1"/>
</dbReference>
<sequence length="254" mass="28103">MRLSVVAAILGMAVLAGCASAPRLSPQTHKLVQLRTALGVGYMRQGQLGLARNELAHALALDPTDGPADNAMALVEERLREPVKAQRYFRRGLAHHPSDGSLQNNYGAFLCGTGHVAEGLKHFRAALHSPLYPTPQLADLNMAVCLLKVPNEKAAIHYFHRAQALAPELAAPYYYLARIRYEHREYARAKGDLAQYLARARSAHALFLGVRIGQALGDTRFIHYCATRLLEGYRHSREAQTVVQWQREGRLGGH</sequence>
<accession>A0A1C2FYH4</accession>
<evidence type="ECO:0000256" key="1">
    <source>
        <dbReference type="ARBA" id="ARBA00022737"/>
    </source>
</evidence>
<dbReference type="SUPFAM" id="SSF48452">
    <property type="entry name" value="TPR-like"/>
    <property type="match status" value="1"/>
</dbReference>
<dbReference type="InterPro" id="IPR013360">
    <property type="entry name" value="Pilus_4_PilW"/>
</dbReference>
<reference evidence="3 4" key="1">
    <citation type="submission" date="2018-02" db="EMBL/GenBank/DDBJ databases">
        <title>Insights into the biology of acidophilic members of the Acidiferrobacteraceae family derived from comparative genomic analyses.</title>
        <authorList>
            <person name="Issotta F."/>
            <person name="Thyssen C."/>
            <person name="Mena C."/>
            <person name="Moya A."/>
            <person name="Bellenberg S."/>
            <person name="Sproer C."/>
            <person name="Covarrubias P.C."/>
            <person name="Sand W."/>
            <person name="Quatrini R."/>
            <person name="Vera M."/>
        </authorList>
    </citation>
    <scope>NUCLEOTIDE SEQUENCE [LARGE SCALE GENOMIC DNA]</scope>
    <source>
        <strain evidence="4">m-1</strain>
    </source>
</reference>
<dbReference type="AlphaFoldDB" id="A0A1C2FYH4"/>
<dbReference type="InterPro" id="IPR051012">
    <property type="entry name" value="CellSynth/LPSAsmb/PSIAsmb"/>
</dbReference>
<dbReference type="RefSeq" id="WP_065971811.1">
    <property type="nucleotide sequence ID" value="NZ_CP080624.1"/>
</dbReference>